<gene>
    <name evidence="2" type="ORF">KFL_002280100</name>
</gene>
<name>A0A1Y1I9C4_KLENI</name>
<accession>A0A1Y1I9C4</accession>
<dbReference type="AlphaFoldDB" id="A0A1Y1I9C4"/>
<keyword evidence="3" id="KW-1185">Reference proteome</keyword>
<dbReference type="OMA" id="CYDTTAR"/>
<dbReference type="InterPro" id="IPR000182">
    <property type="entry name" value="GNAT_dom"/>
</dbReference>
<dbReference type="EMBL" id="DF237177">
    <property type="protein sequence ID" value="GAQ85296.1"/>
    <property type="molecule type" value="Genomic_DNA"/>
</dbReference>
<sequence>MPDLLCSLVHLPDIEPFLRSLRLQTIFLRRPNPWEKEKVRGFVKGNWSSNWAQEVDVAFSKQPISCFIATKEDDIVGFSAYECTRRGFFGPMGVLPEHRKKGIGTALLLAGLMGLQDLGYVYGIIGAAGPVDFYHRTCGAVPITLNNGRGIYGLKEEPRFMRQSKKDTRTE</sequence>
<dbReference type="CDD" id="cd04301">
    <property type="entry name" value="NAT_SF"/>
    <property type="match status" value="1"/>
</dbReference>
<dbReference type="PROSITE" id="PS51186">
    <property type="entry name" value="GNAT"/>
    <property type="match status" value="1"/>
</dbReference>
<dbReference type="SUPFAM" id="SSF55729">
    <property type="entry name" value="Acyl-CoA N-acyltransferases (Nat)"/>
    <property type="match status" value="1"/>
</dbReference>
<evidence type="ECO:0000259" key="1">
    <source>
        <dbReference type="PROSITE" id="PS51186"/>
    </source>
</evidence>
<dbReference type="Proteomes" id="UP000054558">
    <property type="component" value="Unassembled WGS sequence"/>
</dbReference>
<dbReference type="GO" id="GO:0016747">
    <property type="term" value="F:acyltransferase activity, transferring groups other than amino-acyl groups"/>
    <property type="evidence" value="ECO:0007669"/>
    <property type="project" value="InterPro"/>
</dbReference>
<evidence type="ECO:0000313" key="3">
    <source>
        <dbReference type="Proteomes" id="UP000054558"/>
    </source>
</evidence>
<dbReference type="Gene3D" id="3.40.630.30">
    <property type="match status" value="1"/>
</dbReference>
<organism evidence="2 3">
    <name type="scientific">Klebsormidium nitens</name>
    <name type="common">Green alga</name>
    <name type="synonym">Ulothrix nitens</name>
    <dbReference type="NCBI Taxonomy" id="105231"/>
    <lineage>
        <taxon>Eukaryota</taxon>
        <taxon>Viridiplantae</taxon>
        <taxon>Streptophyta</taxon>
        <taxon>Klebsormidiophyceae</taxon>
        <taxon>Klebsormidiales</taxon>
        <taxon>Klebsormidiaceae</taxon>
        <taxon>Klebsormidium</taxon>
    </lineage>
</organism>
<feature type="domain" description="N-acetyltransferase" evidence="1">
    <location>
        <begin position="26"/>
        <end position="166"/>
    </location>
</feature>
<protein>
    <recommendedName>
        <fullName evidence="1">N-acetyltransferase domain-containing protein</fullName>
    </recommendedName>
</protein>
<evidence type="ECO:0000313" key="2">
    <source>
        <dbReference type="EMBL" id="GAQ85296.1"/>
    </source>
</evidence>
<dbReference type="InterPro" id="IPR016181">
    <property type="entry name" value="Acyl_CoA_acyltransferase"/>
</dbReference>
<dbReference type="Pfam" id="PF13508">
    <property type="entry name" value="Acetyltransf_7"/>
    <property type="match status" value="1"/>
</dbReference>
<proteinExistence type="predicted"/>
<reference evidence="2 3" key="1">
    <citation type="journal article" date="2014" name="Nat. Commun.">
        <title>Klebsormidium flaccidum genome reveals primary factors for plant terrestrial adaptation.</title>
        <authorList>
            <person name="Hori K."/>
            <person name="Maruyama F."/>
            <person name="Fujisawa T."/>
            <person name="Togashi T."/>
            <person name="Yamamoto N."/>
            <person name="Seo M."/>
            <person name="Sato S."/>
            <person name="Yamada T."/>
            <person name="Mori H."/>
            <person name="Tajima N."/>
            <person name="Moriyama T."/>
            <person name="Ikeuchi M."/>
            <person name="Watanabe M."/>
            <person name="Wada H."/>
            <person name="Kobayashi K."/>
            <person name="Saito M."/>
            <person name="Masuda T."/>
            <person name="Sasaki-Sekimoto Y."/>
            <person name="Mashiguchi K."/>
            <person name="Awai K."/>
            <person name="Shimojima M."/>
            <person name="Masuda S."/>
            <person name="Iwai M."/>
            <person name="Nobusawa T."/>
            <person name="Narise T."/>
            <person name="Kondo S."/>
            <person name="Saito H."/>
            <person name="Sato R."/>
            <person name="Murakawa M."/>
            <person name="Ihara Y."/>
            <person name="Oshima-Yamada Y."/>
            <person name="Ohtaka K."/>
            <person name="Satoh M."/>
            <person name="Sonobe K."/>
            <person name="Ishii M."/>
            <person name="Ohtani R."/>
            <person name="Kanamori-Sato M."/>
            <person name="Honoki R."/>
            <person name="Miyazaki D."/>
            <person name="Mochizuki H."/>
            <person name="Umetsu J."/>
            <person name="Higashi K."/>
            <person name="Shibata D."/>
            <person name="Kamiya Y."/>
            <person name="Sato N."/>
            <person name="Nakamura Y."/>
            <person name="Tabata S."/>
            <person name="Ida S."/>
            <person name="Kurokawa K."/>
            <person name="Ohta H."/>
        </authorList>
    </citation>
    <scope>NUCLEOTIDE SEQUENCE [LARGE SCALE GENOMIC DNA]</scope>
    <source>
        <strain evidence="2 3">NIES-2285</strain>
    </source>
</reference>